<accession>A0A1F5EU01</accession>
<evidence type="ECO:0000313" key="10">
    <source>
        <dbReference type="Proteomes" id="UP000177390"/>
    </source>
</evidence>
<dbReference type="EC" id="6.1.1.11" evidence="1"/>
<evidence type="ECO:0000256" key="3">
    <source>
        <dbReference type="ARBA" id="ARBA00022741"/>
    </source>
</evidence>
<organism evidence="9 10">
    <name type="scientific">Candidatus Collierbacteria bacterium RIFCSPHIGHO2_02_FULL_49_10</name>
    <dbReference type="NCBI Taxonomy" id="1817723"/>
    <lineage>
        <taxon>Bacteria</taxon>
        <taxon>Candidatus Collieribacteriota</taxon>
    </lineage>
</organism>
<evidence type="ECO:0000256" key="5">
    <source>
        <dbReference type="ARBA" id="ARBA00022917"/>
    </source>
</evidence>
<dbReference type="GO" id="GO:0004828">
    <property type="term" value="F:serine-tRNA ligase activity"/>
    <property type="evidence" value="ECO:0007669"/>
    <property type="project" value="UniProtKB-EC"/>
</dbReference>
<name>A0A1F5EU01_9BACT</name>
<evidence type="ECO:0000256" key="4">
    <source>
        <dbReference type="ARBA" id="ARBA00022840"/>
    </source>
</evidence>
<evidence type="ECO:0000256" key="7">
    <source>
        <dbReference type="ARBA" id="ARBA00031113"/>
    </source>
</evidence>
<dbReference type="GO" id="GO:0005524">
    <property type="term" value="F:ATP binding"/>
    <property type="evidence" value="ECO:0007669"/>
    <property type="project" value="UniProtKB-KW"/>
</dbReference>
<reference evidence="9 10" key="1">
    <citation type="journal article" date="2016" name="Nat. Commun.">
        <title>Thousands of microbial genomes shed light on interconnected biogeochemical processes in an aquifer system.</title>
        <authorList>
            <person name="Anantharaman K."/>
            <person name="Brown C.T."/>
            <person name="Hug L.A."/>
            <person name="Sharon I."/>
            <person name="Castelle C.J."/>
            <person name="Probst A.J."/>
            <person name="Thomas B.C."/>
            <person name="Singh A."/>
            <person name="Wilkins M.J."/>
            <person name="Karaoz U."/>
            <person name="Brodie E.L."/>
            <person name="Williams K.H."/>
            <person name="Hubbard S.S."/>
            <person name="Banfield J.F."/>
        </authorList>
    </citation>
    <scope>NUCLEOTIDE SEQUENCE [LARGE SCALE GENOMIC DNA]</scope>
</reference>
<dbReference type="PRINTS" id="PR00981">
    <property type="entry name" value="TRNASYNTHSER"/>
</dbReference>
<dbReference type="InterPro" id="IPR015866">
    <property type="entry name" value="Ser-tRNA-synth_1_N"/>
</dbReference>
<protein>
    <recommendedName>
        <fullName evidence="1">serine--tRNA ligase</fullName>
        <ecNumber evidence="1">6.1.1.11</ecNumber>
    </recommendedName>
    <alternativeName>
        <fullName evidence="7">Seryl-tRNA synthetase</fullName>
    </alternativeName>
</protein>
<dbReference type="Proteomes" id="UP000177390">
    <property type="component" value="Unassembled WGS sequence"/>
</dbReference>
<dbReference type="AlphaFoldDB" id="A0A1F5EU01"/>
<keyword evidence="6" id="KW-0030">Aminoacyl-tRNA synthetase</keyword>
<dbReference type="InterPro" id="IPR045864">
    <property type="entry name" value="aa-tRNA-synth_II/BPL/LPL"/>
</dbReference>
<gene>
    <name evidence="9" type="ORF">A3D09_02390</name>
</gene>
<feature type="non-terminal residue" evidence="9">
    <location>
        <position position="315"/>
    </location>
</feature>
<dbReference type="EMBL" id="MFAH01000041">
    <property type="protein sequence ID" value="OGD70863.1"/>
    <property type="molecule type" value="Genomic_DNA"/>
</dbReference>
<dbReference type="PANTHER" id="PTHR11778">
    <property type="entry name" value="SERYL-TRNA SYNTHETASE"/>
    <property type="match status" value="1"/>
</dbReference>
<dbReference type="Gene3D" id="3.30.930.10">
    <property type="entry name" value="Bira Bifunctional Protein, Domain 2"/>
    <property type="match status" value="1"/>
</dbReference>
<keyword evidence="2" id="KW-0436">Ligase</keyword>
<evidence type="ECO:0000256" key="1">
    <source>
        <dbReference type="ARBA" id="ARBA00012840"/>
    </source>
</evidence>
<sequence>MLDIKFIRENAETLKKAITDKQLNPNIVDEVLRVDENRRDLMGQVQEVRSQINSHAEKLKGGKPSDSDIAIGRDLREKLKDLEPRLTQVEKAYFDLMYQVANPAADDVPFGKDDTGNKEVKKWGEIPKFDFKPKTHDEIMEDLDLLDTKRAVRIGGSRSFFTKNDAVLLEYAVLTYALKMMIFKGFTPMTVPWMVNDDAMWGTGYFPWGQQDHYQTQDGQSLIGTAEVSLTAYRKDEVLNEKDLPIKMVGISPCFRREVGTYGKDTKGIFRIHQFNKVEQVVYTVADEEITRKMHDEMLGYAEELLQALKLPYHV</sequence>
<proteinExistence type="predicted"/>
<dbReference type="GO" id="GO:0006434">
    <property type="term" value="P:seryl-tRNA aminoacylation"/>
    <property type="evidence" value="ECO:0007669"/>
    <property type="project" value="InterPro"/>
</dbReference>
<evidence type="ECO:0000256" key="2">
    <source>
        <dbReference type="ARBA" id="ARBA00022598"/>
    </source>
</evidence>
<dbReference type="Pfam" id="PF00587">
    <property type="entry name" value="tRNA-synt_2b"/>
    <property type="match status" value="1"/>
</dbReference>
<evidence type="ECO:0000313" key="9">
    <source>
        <dbReference type="EMBL" id="OGD70863.1"/>
    </source>
</evidence>
<feature type="domain" description="Aminoacyl-transfer RNA synthetases class-II family profile" evidence="8">
    <location>
        <begin position="173"/>
        <end position="315"/>
    </location>
</feature>
<dbReference type="SUPFAM" id="SSF46589">
    <property type="entry name" value="tRNA-binding arm"/>
    <property type="match status" value="1"/>
</dbReference>
<dbReference type="Pfam" id="PF02403">
    <property type="entry name" value="Seryl_tRNA_N"/>
    <property type="match status" value="1"/>
</dbReference>
<keyword evidence="3" id="KW-0547">Nucleotide-binding</keyword>
<keyword evidence="5" id="KW-0648">Protein biosynthesis</keyword>
<dbReference type="InterPro" id="IPR010978">
    <property type="entry name" value="tRNA-bd_arm"/>
</dbReference>
<keyword evidence="4" id="KW-0067">ATP-binding</keyword>
<dbReference type="Gene3D" id="1.10.287.40">
    <property type="entry name" value="Serine-tRNA synthetase, tRNA binding domain"/>
    <property type="match status" value="1"/>
</dbReference>
<dbReference type="InterPro" id="IPR006195">
    <property type="entry name" value="aa-tRNA-synth_II"/>
</dbReference>
<dbReference type="PROSITE" id="PS50862">
    <property type="entry name" value="AA_TRNA_LIGASE_II"/>
    <property type="match status" value="1"/>
</dbReference>
<evidence type="ECO:0000256" key="6">
    <source>
        <dbReference type="ARBA" id="ARBA00023146"/>
    </source>
</evidence>
<dbReference type="InterPro" id="IPR002317">
    <property type="entry name" value="Ser-tRNA-ligase_type_1"/>
</dbReference>
<dbReference type="InterPro" id="IPR042103">
    <property type="entry name" value="SerRS_1_N_sf"/>
</dbReference>
<dbReference type="SUPFAM" id="SSF55681">
    <property type="entry name" value="Class II aaRS and biotin synthetases"/>
    <property type="match status" value="1"/>
</dbReference>
<evidence type="ECO:0000259" key="8">
    <source>
        <dbReference type="PROSITE" id="PS50862"/>
    </source>
</evidence>
<comment type="caution">
    <text evidence="9">The sequence shown here is derived from an EMBL/GenBank/DDBJ whole genome shotgun (WGS) entry which is preliminary data.</text>
</comment>
<dbReference type="InterPro" id="IPR002314">
    <property type="entry name" value="aa-tRNA-synt_IIb"/>
</dbReference>